<keyword evidence="12" id="KW-0479">Metal-binding</keyword>
<evidence type="ECO:0000256" key="7">
    <source>
        <dbReference type="ARBA" id="ARBA00012673"/>
    </source>
</evidence>
<evidence type="ECO:0000259" key="21">
    <source>
        <dbReference type="PROSITE" id="PS51384"/>
    </source>
</evidence>
<dbReference type="EMBL" id="KZ819323">
    <property type="protein sequence ID" value="PWN22091.1"/>
    <property type="molecule type" value="Genomic_DNA"/>
</dbReference>
<comment type="cofactor">
    <cofactor evidence="1">
        <name>Mo-molybdopterin</name>
        <dbReference type="ChEBI" id="CHEBI:71302"/>
    </cofactor>
</comment>
<comment type="cofactor">
    <cofactor evidence="3">
        <name>FAD</name>
        <dbReference type="ChEBI" id="CHEBI:57692"/>
    </cofactor>
</comment>
<evidence type="ECO:0000259" key="20">
    <source>
        <dbReference type="PROSITE" id="PS50255"/>
    </source>
</evidence>
<evidence type="ECO:0000256" key="8">
    <source>
        <dbReference type="ARBA" id="ARBA00015499"/>
    </source>
</evidence>
<dbReference type="SUPFAM" id="SSF56524">
    <property type="entry name" value="Oxidoreductase molybdopterin-binding domain"/>
    <property type="match status" value="1"/>
</dbReference>
<feature type="region of interest" description="Disordered" evidence="19">
    <location>
        <begin position="1"/>
        <end position="70"/>
    </location>
</feature>
<keyword evidence="10" id="KW-0349">Heme</keyword>
<dbReference type="Pfam" id="PF00970">
    <property type="entry name" value="FAD_binding_6"/>
    <property type="match status" value="1"/>
</dbReference>
<comment type="catalytic activity">
    <reaction evidence="18">
        <text>nitrite + NADP(+) + H2O = nitrate + NADPH + H(+)</text>
        <dbReference type="Rhea" id="RHEA:19061"/>
        <dbReference type="ChEBI" id="CHEBI:15377"/>
        <dbReference type="ChEBI" id="CHEBI:15378"/>
        <dbReference type="ChEBI" id="CHEBI:16301"/>
        <dbReference type="ChEBI" id="CHEBI:17632"/>
        <dbReference type="ChEBI" id="CHEBI:57783"/>
        <dbReference type="ChEBI" id="CHEBI:58349"/>
        <dbReference type="EC" id="1.7.1.3"/>
    </reaction>
</comment>
<dbReference type="PANTHER" id="PTHR19372:SF7">
    <property type="entry name" value="SULFITE OXIDASE, MITOCHONDRIAL"/>
    <property type="match status" value="1"/>
</dbReference>
<dbReference type="InterPro" id="IPR001433">
    <property type="entry name" value="OxRdtase_FAD/NAD-bd"/>
</dbReference>
<dbReference type="OrthoDB" id="432685at2759"/>
<dbReference type="InterPro" id="IPR017927">
    <property type="entry name" value="FAD-bd_FR_type"/>
</dbReference>
<dbReference type="SMART" id="SM01117">
    <property type="entry name" value="Cyt-b5"/>
    <property type="match status" value="1"/>
</dbReference>
<dbReference type="RefSeq" id="XP_025349251.1">
    <property type="nucleotide sequence ID" value="XM_025493528.1"/>
</dbReference>
<dbReference type="GO" id="GO:0042128">
    <property type="term" value="P:nitrate assimilation"/>
    <property type="evidence" value="ECO:0007669"/>
    <property type="project" value="UniProtKB-KW"/>
</dbReference>
<dbReference type="PRINTS" id="PR00407">
    <property type="entry name" value="EUMOPTERIN"/>
</dbReference>
<dbReference type="InterPro" id="IPR008335">
    <property type="entry name" value="Mopterin_OxRdtase_euk"/>
</dbReference>
<dbReference type="Pfam" id="PF03404">
    <property type="entry name" value="Mo-co_dimer"/>
    <property type="match status" value="1"/>
</dbReference>
<dbReference type="PROSITE" id="PS00191">
    <property type="entry name" value="CYTOCHROME_B5_1"/>
    <property type="match status" value="1"/>
</dbReference>
<feature type="compositionally biased region" description="Basic and acidic residues" evidence="19">
    <location>
        <begin position="45"/>
        <end position="67"/>
    </location>
</feature>
<dbReference type="GO" id="GO:0043546">
    <property type="term" value="F:molybdopterin cofactor binding"/>
    <property type="evidence" value="ECO:0007669"/>
    <property type="project" value="InterPro"/>
</dbReference>
<evidence type="ECO:0000256" key="1">
    <source>
        <dbReference type="ARBA" id="ARBA00001924"/>
    </source>
</evidence>
<evidence type="ECO:0000256" key="15">
    <source>
        <dbReference type="ARBA" id="ARBA00023002"/>
    </source>
</evidence>
<dbReference type="InterPro" id="IPR008333">
    <property type="entry name" value="Cbr1-like_FAD-bd_dom"/>
</dbReference>
<dbReference type="EC" id="1.7.1.3" evidence="7"/>
<gene>
    <name evidence="22" type="ORF">BCV69DRAFT_286616</name>
</gene>
<dbReference type="InterPro" id="IPR017938">
    <property type="entry name" value="Riboflavin_synthase-like_b-brl"/>
</dbReference>
<dbReference type="Gene3D" id="3.40.50.80">
    <property type="entry name" value="Nucleotide-binding domain of ferredoxin-NADP reductase (FNR) module"/>
    <property type="match status" value="1"/>
</dbReference>
<dbReference type="SUPFAM" id="SSF81296">
    <property type="entry name" value="E set domains"/>
    <property type="match status" value="1"/>
</dbReference>
<keyword evidence="9" id="KW-0500">Molybdenum</keyword>
<dbReference type="Pfam" id="PF00173">
    <property type="entry name" value="Cyt-b5"/>
    <property type="match status" value="1"/>
</dbReference>
<dbReference type="GO" id="GO:0006790">
    <property type="term" value="P:sulfur compound metabolic process"/>
    <property type="evidence" value="ECO:0007669"/>
    <property type="project" value="TreeGrafter"/>
</dbReference>
<dbReference type="GO" id="GO:0020037">
    <property type="term" value="F:heme binding"/>
    <property type="evidence" value="ECO:0007669"/>
    <property type="project" value="InterPro"/>
</dbReference>
<protein>
    <recommendedName>
        <fullName evidence="8">Nitrate reductase [NADPH]</fullName>
        <ecNumber evidence="7">1.7.1.3</ecNumber>
    </recommendedName>
</protein>
<dbReference type="Gene3D" id="2.60.40.650">
    <property type="match status" value="1"/>
</dbReference>
<comment type="cofactor">
    <cofactor evidence="2">
        <name>heme</name>
        <dbReference type="ChEBI" id="CHEBI:30413"/>
    </cofactor>
</comment>
<dbReference type="GO" id="GO:0008482">
    <property type="term" value="F:sulfite oxidase activity"/>
    <property type="evidence" value="ECO:0007669"/>
    <property type="project" value="TreeGrafter"/>
</dbReference>
<evidence type="ECO:0000256" key="4">
    <source>
        <dbReference type="ARBA" id="ARBA00003838"/>
    </source>
</evidence>
<dbReference type="AlphaFoldDB" id="A0A316UCA7"/>
<dbReference type="GeneID" id="37015262"/>
<organism evidence="22 23">
    <name type="scientific">Pseudomicrostroma glucosiphilum</name>
    <dbReference type="NCBI Taxonomy" id="1684307"/>
    <lineage>
        <taxon>Eukaryota</taxon>
        <taxon>Fungi</taxon>
        <taxon>Dikarya</taxon>
        <taxon>Basidiomycota</taxon>
        <taxon>Ustilaginomycotina</taxon>
        <taxon>Exobasidiomycetes</taxon>
        <taxon>Microstromatales</taxon>
        <taxon>Microstromatales incertae sedis</taxon>
        <taxon>Pseudomicrostroma</taxon>
    </lineage>
</organism>
<sequence>MAPSTSPLPSTRATSPTSSAEERESGSTSSGGATTPESGSSPAVEKTRSEAGEYHKDFPPLPEELKVEPLPIDAGTPDAWVPRDERMVRLTGKHPYNCEAPLADLWNAGWLTPQPLFYVRTHGATPHVTAQEAKEWKVKVTGLVKRPMEFTIDDLKRLFPTVSVPITLVCAGNRRKEQNMVAKGLGFNWGSAGVSNGIFTGVYLADVLDYCKPIRPIGAFPYDRDVPGRARHVSFEGADELPKGKYGTSQRLLWARDRSKSMLLAWGLNGELLSPDHGYPLRLVVPGQIGGRMVKWLETIEVSDKESQAYLHFKDNKVLPASVSADEARSEEGEHWWTDPKYIINELNTNASITVPNHDTTIPLPAEGEDDTAMTKICGYAYTGGGRRVHRVELSLDDGATWEYPAKLIYPEDKYREMPLKKHPFYGTLDLSETEMSFSWCFWEHEIKVSRLRDSPASCLSLRATDESLHAMPDRLIWNAYGMMNNCHFRVGIHNENGKLRFEHPTLAGNATGGWMGRVNEEGGDPRHPIFNEAAAAAANTADKPKKEKVDVQAMMMKDEKKDIIITAEMLKEHANEDTPWFIVNGHVYDGTPFLKLHPGGGESITLVAGEDASEDFMAIHSMDAKRQLSEFHVGKLAEGALEGAADVVEGAEPSKVYLNPKQWKKSKLISRTEISHDSRILRFGLDYPEQELGMPTGQHVYMRVKPEGSEEVIQRAYTPFSDNSLIGAIDILIKVYMPTKDFPTGGKMTSVLEKMQVGDELELKGPLGGFTFMGKSMVRWKGRERKVRKMALICGGSGITPIWSTIKGLIDCEESKETECWMLNGNRTEADILAKEHIDALRERFLEQGRRFDIWHVLSGKTADDWNGGRGRINVDLMKKHLPPPPKKRESDDEELEDTLALVCGPPAMEHAVKEGLAECGWDVPNTVVFF</sequence>
<comment type="subunit">
    <text evidence="6">Homodimer.</text>
</comment>
<comment type="function">
    <text evidence="4">Nitrate reductase is a key enzyme involved in the first step of nitrate assimilation in plants, fungi and bacteria.</text>
</comment>
<evidence type="ECO:0000256" key="14">
    <source>
        <dbReference type="ARBA" id="ARBA00022857"/>
    </source>
</evidence>
<dbReference type="Gene3D" id="3.10.120.10">
    <property type="entry name" value="Cytochrome b5-like heme/steroid binding domain"/>
    <property type="match status" value="1"/>
</dbReference>
<keyword evidence="17" id="KW-0534">Nitrate assimilation</keyword>
<dbReference type="GO" id="GO:0030151">
    <property type="term" value="F:molybdenum ion binding"/>
    <property type="evidence" value="ECO:0007669"/>
    <property type="project" value="InterPro"/>
</dbReference>
<evidence type="ECO:0000256" key="10">
    <source>
        <dbReference type="ARBA" id="ARBA00022617"/>
    </source>
</evidence>
<evidence type="ECO:0000256" key="16">
    <source>
        <dbReference type="ARBA" id="ARBA00023004"/>
    </source>
</evidence>
<dbReference type="SUPFAM" id="SSF55856">
    <property type="entry name" value="Cytochrome b5-like heme/steroid binding domain"/>
    <property type="match status" value="1"/>
</dbReference>
<accession>A0A316UCA7</accession>
<dbReference type="InterPro" id="IPR036400">
    <property type="entry name" value="Cyt_B5-like_heme/steroid_sf"/>
</dbReference>
<dbReference type="PROSITE" id="PS50255">
    <property type="entry name" value="CYTOCHROME_B5_2"/>
    <property type="match status" value="1"/>
</dbReference>
<feature type="domain" description="Cytochrome b5 heme-binding" evidence="20">
    <location>
        <begin position="563"/>
        <end position="638"/>
    </location>
</feature>
<evidence type="ECO:0000313" key="22">
    <source>
        <dbReference type="EMBL" id="PWN22091.1"/>
    </source>
</evidence>
<proteinExistence type="inferred from homology"/>
<keyword evidence="11" id="KW-0285">Flavoprotein</keyword>
<keyword evidence="16" id="KW-0408">Iron</keyword>
<feature type="compositionally biased region" description="Low complexity" evidence="19">
    <location>
        <begin position="26"/>
        <end position="42"/>
    </location>
</feature>
<dbReference type="SUPFAM" id="SSF63380">
    <property type="entry name" value="Riboflavin synthase domain-like"/>
    <property type="match status" value="1"/>
</dbReference>
<evidence type="ECO:0000256" key="18">
    <source>
        <dbReference type="ARBA" id="ARBA00049155"/>
    </source>
</evidence>
<dbReference type="CDD" id="cd06183">
    <property type="entry name" value="cyt_b5_reduct_like"/>
    <property type="match status" value="1"/>
</dbReference>
<dbReference type="InterPro" id="IPR018506">
    <property type="entry name" value="Cyt_B5_heme-BS"/>
</dbReference>
<name>A0A316UCA7_9BASI</name>
<evidence type="ECO:0000256" key="17">
    <source>
        <dbReference type="ARBA" id="ARBA00023063"/>
    </source>
</evidence>
<evidence type="ECO:0000256" key="13">
    <source>
        <dbReference type="ARBA" id="ARBA00022827"/>
    </source>
</evidence>
<keyword evidence="23" id="KW-1185">Reference proteome</keyword>
<evidence type="ECO:0000256" key="6">
    <source>
        <dbReference type="ARBA" id="ARBA00011738"/>
    </source>
</evidence>
<dbReference type="InterPro" id="IPR005066">
    <property type="entry name" value="MoCF_OxRdtse_dimer"/>
</dbReference>
<dbReference type="Proteomes" id="UP000245942">
    <property type="component" value="Unassembled WGS sequence"/>
</dbReference>
<dbReference type="Pfam" id="PF00174">
    <property type="entry name" value="Oxidored_molyb"/>
    <property type="match status" value="1"/>
</dbReference>
<dbReference type="SUPFAM" id="SSF52343">
    <property type="entry name" value="Ferredoxin reductase-like, C-terminal NADP-linked domain"/>
    <property type="match status" value="1"/>
</dbReference>
<keyword evidence="15" id="KW-0560">Oxidoreductase</keyword>
<dbReference type="InterPro" id="IPR039261">
    <property type="entry name" value="FNR_nucleotide-bd"/>
</dbReference>
<evidence type="ECO:0000256" key="11">
    <source>
        <dbReference type="ARBA" id="ARBA00022630"/>
    </source>
</evidence>
<evidence type="ECO:0000256" key="12">
    <source>
        <dbReference type="ARBA" id="ARBA00022723"/>
    </source>
</evidence>
<feature type="compositionally biased region" description="Low complexity" evidence="19">
    <location>
        <begin position="1"/>
        <end position="19"/>
    </location>
</feature>
<reference evidence="22 23" key="1">
    <citation type="journal article" date="2018" name="Mol. Biol. Evol.">
        <title>Broad Genomic Sampling Reveals a Smut Pathogenic Ancestry of the Fungal Clade Ustilaginomycotina.</title>
        <authorList>
            <person name="Kijpornyongpan T."/>
            <person name="Mondo S.J."/>
            <person name="Barry K."/>
            <person name="Sandor L."/>
            <person name="Lee J."/>
            <person name="Lipzen A."/>
            <person name="Pangilinan J."/>
            <person name="LaButti K."/>
            <person name="Hainaut M."/>
            <person name="Henrissat B."/>
            <person name="Grigoriev I.V."/>
            <person name="Spatafora J.W."/>
            <person name="Aime M.C."/>
        </authorList>
    </citation>
    <scope>NUCLEOTIDE SEQUENCE [LARGE SCALE GENOMIC DNA]</scope>
    <source>
        <strain evidence="22 23">MCA 4718</strain>
    </source>
</reference>
<dbReference type="InterPro" id="IPR014756">
    <property type="entry name" value="Ig_E-set"/>
</dbReference>
<keyword evidence="13" id="KW-0274">FAD</keyword>
<dbReference type="Gene3D" id="2.40.30.10">
    <property type="entry name" value="Translation factors"/>
    <property type="match status" value="1"/>
</dbReference>
<dbReference type="InterPro" id="IPR001199">
    <property type="entry name" value="Cyt_B5-like_heme/steroid-bd"/>
</dbReference>
<evidence type="ECO:0000256" key="9">
    <source>
        <dbReference type="ARBA" id="ARBA00022505"/>
    </source>
</evidence>
<dbReference type="InterPro" id="IPR000572">
    <property type="entry name" value="OxRdtase_Mopterin-bd_dom"/>
</dbReference>
<dbReference type="PRINTS" id="PR00363">
    <property type="entry name" value="CYTOCHROMEB5"/>
</dbReference>
<dbReference type="InterPro" id="IPR022407">
    <property type="entry name" value="OxRdtase_Mopterin_BS"/>
</dbReference>
<keyword evidence="14" id="KW-0521">NADP</keyword>
<evidence type="ECO:0000256" key="2">
    <source>
        <dbReference type="ARBA" id="ARBA00001971"/>
    </source>
</evidence>
<dbReference type="Pfam" id="PF00175">
    <property type="entry name" value="NAD_binding_1"/>
    <property type="match status" value="1"/>
</dbReference>
<dbReference type="PRINTS" id="PR00406">
    <property type="entry name" value="CYTB5RDTASE"/>
</dbReference>
<dbReference type="Gene3D" id="3.90.420.10">
    <property type="entry name" value="Oxidoreductase, molybdopterin-binding domain"/>
    <property type="match status" value="1"/>
</dbReference>
<comment type="similarity">
    <text evidence="5">Belongs to the nitrate reductase family.</text>
</comment>
<dbReference type="FunFam" id="2.40.30.10:FF:000021">
    <property type="entry name" value="NADH-cytochrome b5 reductase"/>
    <property type="match status" value="1"/>
</dbReference>
<dbReference type="FunFam" id="3.90.420.10:FF:000005">
    <property type="entry name" value="Nitrate reductase"/>
    <property type="match status" value="1"/>
</dbReference>
<evidence type="ECO:0000313" key="23">
    <source>
        <dbReference type="Proteomes" id="UP000245942"/>
    </source>
</evidence>
<dbReference type="PROSITE" id="PS00559">
    <property type="entry name" value="MOLYBDOPTERIN_EUK"/>
    <property type="match status" value="1"/>
</dbReference>
<evidence type="ECO:0000256" key="5">
    <source>
        <dbReference type="ARBA" id="ARBA00006253"/>
    </source>
</evidence>
<dbReference type="STRING" id="1684307.A0A316UCA7"/>
<dbReference type="GO" id="GO:0050464">
    <property type="term" value="F:nitrate reductase (NADPH) activity"/>
    <property type="evidence" value="ECO:0007669"/>
    <property type="project" value="UniProtKB-EC"/>
</dbReference>
<evidence type="ECO:0000256" key="3">
    <source>
        <dbReference type="ARBA" id="ARBA00001974"/>
    </source>
</evidence>
<feature type="domain" description="FAD-binding FR-type" evidence="21">
    <location>
        <begin position="662"/>
        <end position="774"/>
    </location>
</feature>
<dbReference type="PANTHER" id="PTHR19372">
    <property type="entry name" value="SULFITE REDUCTASE"/>
    <property type="match status" value="1"/>
</dbReference>
<dbReference type="PROSITE" id="PS51384">
    <property type="entry name" value="FAD_FR"/>
    <property type="match status" value="1"/>
</dbReference>
<evidence type="ECO:0000256" key="19">
    <source>
        <dbReference type="SAM" id="MobiDB-lite"/>
    </source>
</evidence>
<dbReference type="InterPro" id="IPR036374">
    <property type="entry name" value="OxRdtase_Mopterin-bd_sf"/>
</dbReference>